<organism evidence="1 2">
    <name type="scientific">Gillisia mitskevichiae</name>
    <dbReference type="NCBI Taxonomy" id="270921"/>
    <lineage>
        <taxon>Bacteria</taxon>
        <taxon>Pseudomonadati</taxon>
        <taxon>Bacteroidota</taxon>
        <taxon>Flavobacteriia</taxon>
        <taxon>Flavobacteriales</taxon>
        <taxon>Flavobacteriaceae</taxon>
        <taxon>Gillisia</taxon>
    </lineage>
</organism>
<reference evidence="1 2" key="1">
    <citation type="submission" date="2018-10" db="EMBL/GenBank/DDBJ databases">
        <title>Genomic Encyclopedia of Archaeal and Bacterial Type Strains, Phase II (KMG-II): from individual species to whole genera.</title>
        <authorList>
            <person name="Goeker M."/>
        </authorList>
    </citation>
    <scope>NUCLEOTIDE SEQUENCE [LARGE SCALE GENOMIC DNA]</scope>
    <source>
        <strain evidence="1 2">DSM 19839</strain>
    </source>
</reference>
<gene>
    <name evidence="1" type="ORF">BC962_2061</name>
</gene>
<dbReference type="AlphaFoldDB" id="A0A495PT65"/>
<keyword evidence="2" id="KW-1185">Reference proteome</keyword>
<protein>
    <submittedName>
        <fullName evidence="1">Uncharacterized protein</fullName>
    </submittedName>
</protein>
<name>A0A495PT65_9FLAO</name>
<evidence type="ECO:0000313" key="2">
    <source>
        <dbReference type="Proteomes" id="UP000276282"/>
    </source>
</evidence>
<sequence>MRKLEISLTEEQYQHIIEERSYGNRTNLAEETFGGYEICLHVGSPDVFPATLEMKMINTIDLGEVKWEFKKSRG</sequence>
<comment type="caution">
    <text evidence="1">The sequence shown here is derived from an EMBL/GenBank/DDBJ whole genome shotgun (WGS) entry which is preliminary data.</text>
</comment>
<proteinExistence type="predicted"/>
<evidence type="ECO:0000313" key="1">
    <source>
        <dbReference type="EMBL" id="RKS53804.1"/>
    </source>
</evidence>
<dbReference type="EMBL" id="RBLG01000002">
    <property type="protein sequence ID" value="RKS53804.1"/>
    <property type="molecule type" value="Genomic_DNA"/>
</dbReference>
<dbReference type="Proteomes" id="UP000276282">
    <property type="component" value="Unassembled WGS sequence"/>
</dbReference>
<accession>A0A495PT65</accession>